<dbReference type="RefSeq" id="WP_349639126.1">
    <property type="nucleotide sequence ID" value="NZ_CP090958.1"/>
</dbReference>
<protein>
    <recommendedName>
        <fullName evidence="3">Class I SAM-dependent methyltransferase</fullName>
    </recommendedName>
</protein>
<evidence type="ECO:0000313" key="2">
    <source>
        <dbReference type="Proteomes" id="UP001209083"/>
    </source>
</evidence>
<dbReference type="Gene3D" id="3.40.50.150">
    <property type="entry name" value="Vaccinia Virus protein VP39"/>
    <property type="match status" value="1"/>
</dbReference>
<accession>A0ABY8QTR2</accession>
<reference evidence="1 2" key="1">
    <citation type="submission" date="2023-05" db="EMBL/GenBank/DDBJ databases">
        <title>Lithophilousrod everest ZFBP1038 complete genpme.</title>
        <authorList>
            <person name="Tian M."/>
        </authorList>
    </citation>
    <scope>NUCLEOTIDE SEQUENCE [LARGE SCALE GENOMIC DNA]</scope>
    <source>
        <strain evidence="1 2">ZFBP1038</strain>
    </source>
</reference>
<gene>
    <name evidence="1" type="ORF">LWF01_00740</name>
</gene>
<dbReference type="SUPFAM" id="SSF53335">
    <property type="entry name" value="S-adenosyl-L-methionine-dependent methyltransferases"/>
    <property type="match status" value="1"/>
</dbReference>
<evidence type="ECO:0000313" key="1">
    <source>
        <dbReference type="EMBL" id="WGW12327.1"/>
    </source>
</evidence>
<organism evidence="1 2">
    <name type="scientific">Saxibacter everestensis</name>
    <dbReference type="NCBI Taxonomy" id="2909229"/>
    <lineage>
        <taxon>Bacteria</taxon>
        <taxon>Bacillati</taxon>
        <taxon>Actinomycetota</taxon>
        <taxon>Actinomycetes</taxon>
        <taxon>Micrococcales</taxon>
        <taxon>Brevibacteriaceae</taxon>
        <taxon>Saxibacter</taxon>
    </lineage>
</organism>
<dbReference type="InterPro" id="IPR029063">
    <property type="entry name" value="SAM-dependent_MTases_sf"/>
</dbReference>
<keyword evidence="2" id="KW-1185">Reference proteome</keyword>
<name>A0ABY8QTR2_9MICO</name>
<dbReference type="Proteomes" id="UP001209083">
    <property type="component" value="Chromosome"/>
</dbReference>
<sequence>MNTWAPRVLHFALPIQSGERVAVFGKVSPVLLTSLKDGEVDIVTAEFDDDPDAAGRVDHAIVPGMPEESPAELCRRLARWVRPGGTVLLAAHNARHFSRRGRGGLTRTQGEQVLAEQGFSGIEVYGIRNKLRVPRHLVPLDHPGALGWYFTSAYLPNSIQSVVMIRLLARLRPSWLGPILFPALAFVARRGPGTEGESC</sequence>
<evidence type="ECO:0008006" key="3">
    <source>
        <dbReference type="Google" id="ProtNLM"/>
    </source>
</evidence>
<proteinExistence type="predicted"/>
<dbReference type="EMBL" id="CP090958">
    <property type="protein sequence ID" value="WGW12327.1"/>
    <property type="molecule type" value="Genomic_DNA"/>
</dbReference>